<sequence>MAIHASDLPLLRPLPRRPFANGLESPSTPQPQFEAQESQELSDIVSPANDDYLAPDSQNGSSDKVPRSRSILNLTSSTLFGIYSPTSLNESTSTPATPWGTGAETPARNESIEGLGAALANLNNRRGLPDGKEIANRLLDGQDHRNGRPITQRRRTPPISKPSLLKLVFRNLLLFVLGVGYGALVAQLNSSRSFSPIQIPKAQTPILDGSNLLYLATWGLAGLAMGNLLPWVDGTGVANRMETSRTKSTVGWNDVIRSVGTFVGIAFAIRRLPWETTLQLSVTLSLANPVLWYLLDRTSAGFMLSAFVSFIGTLAIFFTNPTLIPAPTLQFAARQYQHFHTNATDSGALPAFDGRHETIATATWIASVLFCSCVTFGNIGRLLSS</sequence>
<organism evidence="9 10">
    <name type="scientific">Microthyrium microscopicum</name>
    <dbReference type="NCBI Taxonomy" id="703497"/>
    <lineage>
        <taxon>Eukaryota</taxon>
        <taxon>Fungi</taxon>
        <taxon>Dikarya</taxon>
        <taxon>Ascomycota</taxon>
        <taxon>Pezizomycotina</taxon>
        <taxon>Dothideomycetes</taxon>
        <taxon>Dothideomycetes incertae sedis</taxon>
        <taxon>Microthyriales</taxon>
        <taxon>Microthyriaceae</taxon>
        <taxon>Microthyrium</taxon>
    </lineage>
</organism>
<dbReference type="Proteomes" id="UP000799302">
    <property type="component" value="Unassembled WGS sequence"/>
</dbReference>
<accession>A0A6A6UBI4</accession>
<evidence type="ECO:0000256" key="6">
    <source>
        <dbReference type="ARBA" id="ARBA00023136"/>
    </source>
</evidence>
<feature type="compositionally biased region" description="Polar residues" evidence="7">
    <location>
        <begin position="86"/>
        <end position="96"/>
    </location>
</feature>
<dbReference type="PANTHER" id="PTHR15301">
    <property type="entry name" value="INSULIN-INDUCED GENE 1"/>
    <property type="match status" value="1"/>
</dbReference>
<feature type="transmembrane region" description="Helical" evidence="8">
    <location>
        <begin position="302"/>
        <end position="319"/>
    </location>
</feature>
<dbReference type="Pfam" id="PF07281">
    <property type="entry name" value="INSIG"/>
    <property type="match status" value="1"/>
</dbReference>
<evidence type="ECO:0000256" key="1">
    <source>
        <dbReference type="ARBA" id="ARBA00004477"/>
    </source>
</evidence>
<dbReference type="OrthoDB" id="205546at2759"/>
<keyword evidence="5 8" id="KW-1133">Transmembrane helix</keyword>
<gene>
    <name evidence="9" type="ORF">BT63DRAFT_414026</name>
</gene>
<name>A0A6A6UBI4_9PEZI</name>
<evidence type="ECO:0008006" key="11">
    <source>
        <dbReference type="Google" id="ProtNLM"/>
    </source>
</evidence>
<keyword evidence="6 8" id="KW-0472">Membrane</keyword>
<protein>
    <recommendedName>
        <fullName evidence="11">INSIG domain-containing protein</fullName>
    </recommendedName>
</protein>
<evidence type="ECO:0000256" key="8">
    <source>
        <dbReference type="SAM" id="Phobius"/>
    </source>
</evidence>
<evidence type="ECO:0000313" key="10">
    <source>
        <dbReference type="Proteomes" id="UP000799302"/>
    </source>
</evidence>
<keyword evidence="4" id="KW-0256">Endoplasmic reticulum</keyword>
<feature type="transmembrane region" description="Helical" evidence="8">
    <location>
        <begin position="359"/>
        <end position="379"/>
    </location>
</feature>
<keyword evidence="10" id="KW-1185">Reference proteome</keyword>
<feature type="transmembrane region" description="Helical" evidence="8">
    <location>
        <begin position="278"/>
        <end position="295"/>
    </location>
</feature>
<feature type="region of interest" description="Disordered" evidence="7">
    <location>
        <begin position="13"/>
        <end position="68"/>
    </location>
</feature>
<dbReference type="InterPro" id="IPR025929">
    <property type="entry name" value="INSIG_fam"/>
</dbReference>
<feature type="compositionally biased region" description="Polar residues" evidence="7">
    <location>
        <begin position="24"/>
        <end position="41"/>
    </location>
</feature>
<evidence type="ECO:0000256" key="3">
    <source>
        <dbReference type="ARBA" id="ARBA00022692"/>
    </source>
</evidence>
<evidence type="ECO:0000256" key="4">
    <source>
        <dbReference type="ARBA" id="ARBA00022824"/>
    </source>
</evidence>
<comment type="similarity">
    <text evidence="2">Belongs to the INSIG family.</text>
</comment>
<dbReference type="PANTHER" id="PTHR15301:SF3">
    <property type="entry name" value="PROTEIN NSG1-RELATED"/>
    <property type="match status" value="1"/>
</dbReference>
<feature type="transmembrane region" description="Helical" evidence="8">
    <location>
        <begin position="212"/>
        <end position="234"/>
    </location>
</feature>
<evidence type="ECO:0000256" key="7">
    <source>
        <dbReference type="SAM" id="MobiDB-lite"/>
    </source>
</evidence>
<dbReference type="EMBL" id="MU004235">
    <property type="protein sequence ID" value="KAF2669619.1"/>
    <property type="molecule type" value="Genomic_DNA"/>
</dbReference>
<proteinExistence type="inferred from homology"/>
<dbReference type="GO" id="GO:0016126">
    <property type="term" value="P:sterol biosynthetic process"/>
    <property type="evidence" value="ECO:0007669"/>
    <property type="project" value="TreeGrafter"/>
</dbReference>
<evidence type="ECO:0000256" key="2">
    <source>
        <dbReference type="ARBA" id="ARBA00007475"/>
    </source>
</evidence>
<feature type="region of interest" description="Disordered" evidence="7">
    <location>
        <begin position="86"/>
        <end position="107"/>
    </location>
</feature>
<evidence type="ECO:0000313" key="9">
    <source>
        <dbReference type="EMBL" id="KAF2669619.1"/>
    </source>
</evidence>
<reference evidence="9" key="1">
    <citation type="journal article" date="2020" name="Stud. Mycol.">
        <title>101 Dothideomycetes genomes: a test case for predicting lifestyles and emergence of pathogens.</title>
        <authorList>
            <person name="Haridas S."/>
            <person name="Albert R."/>
            <person name="Binder M."/>
            <person name="Bloem J."/>
            <person name="Labutti K."/>
            <person name="Salamov A."/>
            <person name="Andreopoulos B."/>
            <person name="Baker S."/>
            <person name="Barry K."/>
            <person name="Bills G."/>
            <person name="Bluhm B."/>
            <person name="Cannon C."/>
            <person name="Castanera R."/>
            <person name="Culley D."/>
            <person name="Daum C."/>
            <person name="Ezra D."/>
            <person name="Gonzalez J."/>
            <person name="Henrissat B."/>
            <person name="Kuo A."/>
            <person name="Liang C."/>
            <person name="Lipzen A."/>
            <person name="Lutzoni F."/>
            <person name="Magnuson J."/>
            <person name="Mondo S."/>
            <person name="Nolan M."/>
            <person name="Ohm R."/>
            <person name="Pangilinan J."/>
            <person name="Park H.-J."/>
            <person name="Ramirez L."/>
            <person name="Alfaro M."/>
            <person name="Sun H."/>
            <person name="Tritt A."/>
            <person name="Yoshinaga Y."/>
            <person name="Zwiers L.-H."/>
            <person name="Turgeon B."/>
            <person name="Goodwin S."/>
            <person name="Spatafora J."/>
            <person name="Crous P."/>
            <person name="Grigoriev I."/>
        </authorList>
    </citation>
    <scope>NUCLEOTIDE SEQUENCE</scope>
    <source>
        <strain evidence="9">CBS 115976</strain>
    </source>
</reference>
<feature type="transmembrane region" description="Helical" evidence="8">
    <location>
        <begin position="163"/>
        <end position="184"/>
    </location>
</feature>
<dbReference type="AlphaFoldDB" id="A0A6A6UBI4"/>
<comment type="subcellular location">
    <subcellularLocation>
        <location evidence="1">Endoplasmic reticulum membrane</location>
        <topology evidence="1">Multi-pass membrane protein</topology>
    </subcellularLocation>
</comment>
<keyword evidence="3 8" id="KW-0812">Transmembrane</keyword>
<evidence type="ECO:0000256" key="5">
    <source>
        <dbReference type="ARBA" id="ARBA00022989"/>
    </source>
</evidence>
<dbReference type="GO" id="GO:0005789">
    <property type="term" value="C:endoplasmic reticulum membrane"/>
    <property type="evidence" value="ECO:0007669"/>
    <property type="project" value="UniProtKB-SubCell"/>
</dbReference>